<dbReference type="Gene3D" id="3.10.20.30">
    <property type="match status" value="1"/>
</dbReference>
<reference evidence="2 3" key="1">
    <citation type="journal article" date="2015" name="Microbiome">
        <title>Genomic resolution of linkages in carbon, nitrogen, and sulfur cycling among widespread estuary sediment bacteria.</title>
        <authorList>
            <person name="Baker B.J."/>
            <person name="Lazar C.S."/>
            <person name="Teske A.P."/>
            <person name="Dick G.J."/>
        </authorList>
    </citation>
    <scope>NUCLEOTIDE SEQUENCE [LARGE SCALE GENOMIC DNA]</scope>
    <source>
        <strain evidence="2">SM23_60</strain>
    </source>
</reference>
<accession>A0A0S8G7D0</accession>
<dbReference type="InterPro" id="IPR012676">
    <property type="entry name" value="TGS-like"/>
</dbReference>
<dbReference type="InterPro" id="IPR004095">
    <property type="entry name" value="TGS"/>
</dbReference>
<evidence type="ECO:0000313" key="3">
    <source>
        <dbReference type="Proteomes" id="UP000051096"/>
    </source>
</evidence>
<protein>
    <recommendedName>
        <fullName evidence="1">TGS domain-containing protein</fullName>
    </recommendedName>
</protein>
<evidence type="ECO:0000259" key="1">
    <source>
        <dbReference type="PROSITE" id="PS51880"/>
    </source>
</evidence>
<comment type="caution">
    <text evidence="2">The sequence shown here is derived from an EMBL/GenBank/DDBJ whole genome shotgun (WGS) entry which is preliminary data.</text>
</comment>
<sequence length="78" mass="8491">MLKVRLNGKEIEVKEGITLAEIVDKHVLAARVNGALSDLSAEISGDSNVEPIDFSTDVGKEIYWHSASHLMAMAVKQL</sequence>
<dbReference type="PROSITE" id="PS51880">
    <property type="entry name" value="TGS"/>
    <property type="match status" value="1"/>
</dbReference>
<name>A0A0S8G7D0_UNCW3</name>
<organism evidence="2 3">
    <name type="scientific">candidate division WOR_3 bacterium SM23_60</name>
    <dbReference type="NCBI Taxonomy" id="1703780"/>
    <lineage>
        <taxon>Bacteria</taxon>
        <taxon>Bacteria division WOR-3</taxon>
    </lineage>
</organism>
<dbReference type="EMBL" id="LJUO01000147">
    <property type="protein sequence ID" value="KPK68901.1"/>
    <property type="molecule type" value="Genomic_DNA"/>
</dbReference>
<dbReference type="AlphaFoldDB" id="A0A0S8G7D0"/>
<dbReference type="InterPro" id="IPR012675">
    <property type="entry name" value="Beta-grasp_dom_sf"/>
</dbReference>
<evidence type="ECO:0000313" key="2">
    <source>
        <dbReference type="EMBL" id="KPK68901.1"/>
    </source>
</evidence>
<gene>
    <name evidence="2" type="ORF">AMJ87_11260</name>
</gene>
<dbReference type="Proteomes" id="UP000051096">
    <property type="component" value="Unassembled WGS sequence"/>
</dbReference>
<proteinExistence type="predicted"/>
<dbReference type="SUPFAM" id="SSF81271">
    <property type="entry name" value="TGS-like"/>
    <property type="match status" value="1"/>
</dbReference>
<feature type="domain" description="TGS" evidence="1">
    <location>
        <begin position="1"/>
        <end position="53"/>
    </location>
</feature>